<feature type="region of interest" description="Disordered" evidence="1">
    <location>
        <begin position="55"/>
        <end position="74"/>
    </location>
</feature>
<sequence length="74" mass="8508">MNNQVSKQAALDPDWMDLMVLAKRAGFTPDEVRTFLQSANAPAEKRLHQDFRFQGTWQEDNRETEGNPFAGLNR</sequence>
<dbReference type="Pfam" id="PF08671">
    <property type="entry name" value="SinI"/>
    <property type="match status" value="1"/>
</dbReference>
<dbReference type="InterPro" id="IPR010981">
    <property type="entry name" value="SinR/SinI_dimer_dom"/>
</dbReference>
<accession>A0AA96LBW8</accession>
<feature type="domain" description="Sin" evidence="2">
    <location>
        <begin position="2"/>
        <end position="40"/>
    </location>
</feature>
<dbReference type="AlphaFoldDB" id="A0AA96LBW8"/>
<dbReference type="GO" id="GO:0006355">
    <property type="term" value="P:regulation of DNA-templated transcription"/>
    <property type="evidence" value="ECO:0007669"/>
    <property type="project" value="InterPro"/>
</dbReference>
<dbReference type="EMBL" id="CP130318">
    <property type="protein sequence ID" value="WNQ10293.1"/>
    <property type="molecule type" value="Genomic_DNA"/>
</dbReference>
<evidence type="ECO:0000256" key="1">
    <source>
        <dbReference type="SAM" id="MobiDB-lite"/>
    </source>
</evidence>
<gene>
    <name evidence="3" type="ORF">MJA45_22135</name>
</gene>
<dbReference type="RefSeq" id="WP_315604067.1">
    <property type="nucleotide sequence ID" value="NZ_CP130318.1"/>
</dbReference>
<dbReference type="Proteomes" id="UP001305702">
    <property type="component" value="Chromosome"/>
</dbReference>
<dbReference type="KEGG" id="paun:MJA45_22135"/>
<keyword evidence="4" id="KW-1185">Reference proteome</keyword>
<dbReference type="InterPro" id="IPR036281">
    <property type="entry name" value="SinR/SinI_dimer_dom_sf"/>
</dbReference>
<reference evidence="3 4" key="1">
    <citation type="submission" date="2022-02" db="EMBL/GenBank/DDBJ databases">
        <title>Paenibacillus sp. MBLB1776 Whole Genome Shotgun Sequencing.</title>
        <authorList>
            <person name="Hwang C.Y."/>
            <person name="Cho E.-S."/>
            <person name="Seo M.-J."/>
        </authorList>
    </citation>
    <scope>NUCLEOTIDE SEQUENCE [LARGE SCALE GENOMIC DNA]</scope>
    <source>
        <strain evidence="3 4">MBLB1776</strain>
    </source>
</reference>
<dbReference type="SUPFAM" id="SSF47406">
    <property type="entry name" value="SinR repressor dimerisation domain-like"/>
    <property type="match status" value="1"/>
</dbReference>
<organism evidence="3 4">
    <name type="scientific">Paenibacillus aurantius</name>
    <dbReference type="NCBI Taxonomy" id="2918900"/>
    <lineage>
        <taxon>Bacteria</taxon>
        <taxon>Bacillati</taxon>
        <taxon>Bacillota</taxon>
        <taxon>Bacilli</taxon>
        <taxon>Bacillales</taxon>
        <taxon>Paenibacillaceae</taxon>
        <taxon>Paenibacillus</taxon>
    </lineage>
</organism>
<dbReference type="PROSITE" id="PS51500">
    <property type="entry name" value="SIN"/>
    <property type="match status" value="1"/>
</dbReference>
<dbReference type="GO" id="GO:0046983">
    <property type="term" value="F:protein dimerization activity"/>
    <property type="evidence" value="ECO:0007669"/>
    <property type="project" value="InterPro"/>
</dbReference>
<protein>
    <submittedName>
        <fullName evidence="3">Anti-repressor SinI family protein</fullName>
    </submittedName>
</protein>
<evidence type="ECO:0000313" key="3">
    <source>
        <dbReference type="EMBL" id="WNQ10293.1"/>
    </source>
</evidence>
<evidence type="ECO:0000259" key="2">
    <source>
        <dbReference type="PROSITE" id="PS51500"/>
    </source>
</evidence>
<evidence type="ECO:0000313" key="4">
    <source>
        <dbReference type="Proteomes" id="UP001305702"/>
    </source>
</evidence>
<proteinExistence type="predicted"/>
<name>A0AA96LBW8_9BACL</name>